<feature type="domain" description="Transglutaminase-like" evidence="2">
    <location>
        <begin position="104"/>
        <end position="170"/>
    </location>
</feature>
<evidence type="ECO:0000259" key="2">
    <source>
        <dbReference type="SMART" id="SM00460"/>
    </source>
</evidence>
<evidence type="ECO:0000313" key="3">
    <source>
        <dbReference type="EMBL" id="PQB03472.1"/>
    </source>
</evidence>
<protein>
    <recommendedName>
        <fullName evidence="2">Transglutaminase-like domain-containing protein</fullName>
    </recommendedName>
</protein>
<evidence type="ECO:0000313" key="4">
    <source>
        <dbReference type="Proteomes" id="UP000239800"/>
    </source>
</evidence>
<dbReference type="SUPFAM" id="SSF54001">
    <property type="entry name" value="Cysteine proteinases"/>
    <property type="match status" value="1"/>
</dbReference>
<organism evidence="3 4">
    <name type="scientific">Aureitalea marina</name>
    <dbReference type="NCBI Taxonomy" id="930804"/>
    <lineage>
        <taxon>Bacteria</taxon>
        <taxon>Pseudomonadati</taxon>
        <taxon>Bacteroidota</taxon>
        <taxon>Flavobacteriia</taxon>
        <taxon>Flavobacteriales</taxon>
        <taxon>Flavobacteriaceae</taxon>
        <taxon>Aureitalea</taxon>
    </lineage>
</organism>
<keyword evidence="4" id="KW-1185">Reference proteome</keyword>
<sequence length="313" mass="37135">MIRSALFLIYFFMISSACWSQDYAHVDNTLLLYPERFEKPEDLARLIERDFYLDQDKLRAVFGWIINNVQYDPTQYERYDYNFRSYKERNRKDEKKREAIILRTIQDREAVCEGYAMLFERLCELLGINSYLVRGQAKATVNDIGGDYRQNHIWNVAYIQGDPYLFDTTWGAGRFTDKFEPDPDFFYFKTPPELLLRSHYPEMYEDSLFPFPVSAERFSYFPLFLDHSLKVQDLISPEEGILSAKEMRGLVNFQLTATQVKRVGYSFGGQLAEVMYNKVGEILYFQVPLPEDTPKQLMIYFDEQPVLAYRIER</sequence>
<comment type="caution">
    <text evidence="3">The sequence shown here is derived from an EMBL/GenBank/DDBJ whole genome shotgun (WGS) entry which is preliminary data.</text>
</comment>
<dbReference type="PANTHER" id="PTHR46333">
    <property type="entry name" value="CYTOKINESIS PROTEIN 3"/>
    <property type="match status" value="1"/>
</dbReference>
<dbReference type="Pfam" id="PF01841">
    <property type="entry name" value="Transglut_core"/>
    <property type="match status" value="1"/>
</dbReference>
<dbReference type="PROSITE" id="PS51257">
    <property type="entry name" value="PROKAR_LIPOPROTEIN"/>
    <property type="match status" value="1"/>
</dbReference>
<dbReference type="OrthoDB" id="9788327at2"/>
<dbReference type="RefSeq" id="WP_104811395.1">
    <property type="nucleotide sequence ID" value="NZ_MQUB01000001.1"/>
</dbReference>
<reference evidence="3 4" key="1">
    <citation type="submission" date="2016-11" db="EMBL/GenBank/DDBJ databases">
        <title>Trade-off between light-utilization and light-protection in marine flavobacteria.</title>
        <authorList>
            <person name="Kumagai Y."/>
        </authorList>
    </citation>
    <scope>NUCLEOTIDE SEQUENCE [LARGE SCALE GENOMIC DNA]</scope>
    <source>
        <strain evidence="3 4">NBRC 107741</strain>
    </source>
</reference>
<dbReference type="Gene3D" id="3.10.620.30">
    <property type="match status" value="1"/>
</dbReference>
<feature type="signal peptide" evidence="1">
    <location>
        <begin position="1"/>
        <end position="20"/>
    </location>
</feature>
<keyword evidence="1" id="KW-0732">Signal</keyword>
<dbReference type="InterPro" id="IPR052557">
    <property type="entry name" value="CAP/Cytokinesis_protein"/>
</dbReference>
<accession>A0A2S7KLI5</accession>
<dbReference type="GO" id="GO:0005737">
    <property type="term" value="C:cytoplasm"/>
    <property type="evidence" value="ECO:0007669"/>
    <property type="project" value="TreeGrafter"/>
</dbReference>
<dbReference type="EMBL" id="MQUB01000001">
    <property type="protein sequence ID" value="PQB03472.1"/>
    <property type="molecule type" value="Genomic_DNA"/>
</dbReference>
<dbReference type="AlphaFoldDB" id="A0A2S7KLI5"/>
<gene>
    <name evidence="3" type="ORF">BST85_00110</name>
</gene>
<evidence type="ECO:0000256" key="1">
    <source>
        <dbReference type="SAM" id="SignalP"/>
    </source>
</evidence>
<name>A0A2S7KLI5_9FLAO</name>
<dbReference type="PANTHER" id="PTHR46333:SF2">
    <property type="entry name" value="CYTOKINESIS PROTEIN 3"/>
    <property type="match status" value="1"/>
</dbReference>
<proteinExistence type="predicted"/>
<dbReference type="InterPro" id="IPR038765">
    <property type="entry name" value="Papain-like_cys_pep_sf"/>
</dbReference>
<dbReference type="Proteomes" id="UP000239800">
    <property type="component" value="Unassembled WGS sequence"/>
</dbReference>
<dbReference type="SMART" id="SM00460">
    <property type="entry name" value="TGc"/>
    <property type="match status" value="1"/>
</dbReference>
<dbReference type="InterPro" id="IPR002931">
    <property type="entry name" value="Transglutaminase-like"/>
</dbReference>
<feature type="chain" id="PRO_5015751883" description="Transglutaminase-like domain-containing protein" evidence="1">
    <location>
        <begin position="21"/>
        <end position="313"/>
    </location>
</feature>